<evidence type="ECO:0000259" key="12">
    <source>
        <dbReference type="Pfam" id="PF02687"/>
    </source>
</evidence>
<dbReference type="OrthoDB" id="9813411at2"/>
<sequence>MRNKNRHKPTSLFDMQFITSSISTTLVLLLLGLVVFFVLAAHNLSVYVRENISFSVLISDDMKEVDILKLQKKLNKEAFVKESEYISKKQALKEQTEAMGTDPEEFLGYNPFTASLEIKLHSDYANSDSIAKIEKIIKKNSNIQDVLYRKELIDAVNENIRNISLVLLALAVVLTFISFALINNTIKLAIYSKRFLIHTMKLVGASWGFIRRPFLRKNVWSGVFAAVIADTILMGAAYWAVTYERELIQVITPEVMLIVCGSVLVFGIVITWLCAYISINKYLRMKANTLYYI</sequence>
<keyword evidence="9 10" id="KW-0131">Cell cycle</keyword>
<evidence type="ECO:0000313" key="15">
    <source>
        <dbReference type="Proteomes" id="UP000184436"/>
    </source>
</evidence>
<evidence type="ECO:0000256" key="6">
    <source>
        <dbReference type="ARBA" id="ARBA00022692"/>
    </source>
</evidence>
<reference evidence="14 15" key="1">
    <citation type="submission" date="2016-11" db="EMBL/GenBank/DDBJ databases">
        <authorList>
            <person name="Jaros S."/>
            <person name="Januszkiewicz K."/>
            <person name="Wedrychowicz H."/>
        </authorList>
    </citation>
    <scope>NUCLEOTIDE SEQUENCE [LARGE SCALE GENOMIC DNA]</scope>
    <source>
        <strain evidence="14 15">DSM 26883</strain>
    </source>
</reference>
<feature type="transmembrane region" description="Helical" evidence="11">
    <location>
        <begin position="165"/>
        <end position="186"/>
    </location>
</feature>
<comment type="similarity">
    <text evidence="2 10">Belongs to the ABC-4 integral membrane protein family. FtsX subfamily.</text>
</comment>
<evidence type="ECO:0000313" key="14">
    <source>
        <dbReference type="EMBL" id="SHF65352.1"/>
    </source>
</evidence>
<dbReference type="InterPro" id="IPR004513">
    <property type="entry name" value="FtsX"/>
</dbReference>
<evidence type="ECO:0000256" key="3">
    <source>
        <dbReference type="ARBA" id="ARBA00021907"/>
    </source>
</evidence>
<evidence type="ECO:0000256" key="11">
    <source>
        <dbReference type="SAM" id="Phobius"/>
    </source>
</evidence>
<dbReference type="AlphaFoldDB" id="A0A1M5DF87"/>
<dbReference type="PIRSF" id="PIRSF003097">
    <property type="entry name" value="FtsX"/>
    <property type="match status" value="1"/>
</dbReference>
<dbReference type="PANTHER" id="PTHR47755">
    <property type="entry name" value="CELL DIVISION PROTEIN FTSX"/>
    <property type="match status" value="1"/>
</dbReference>
<accession>A0A1M5DF87</accession>
<evidence type="ECO:0000259" key="13">
    <source>
        <dbReference type="Pfam" id="PF18075"/>
    </source>
</evidence>
<evidence type="ECO:0000256" key="7">
    <source>
        <dbReference type="ARBA" id="ARBA00022989"/>
    </source>
</evidence>
<dbReference type="RefSeq" id="WP_073350162.1">
    <property type="nucleotide sequence ID" value="NZ_FQVD01000028.1"/>
</dbReference>
<dbReference type="EMBL" id="FQVD01000028">
    <property type="protein sequence ID" value="SHF65352.1"/>
    <property type="molecule type" value="Genomic_DNA"/>
</dbReference>
<dbReference type="Pfam" id="PF02687">
    <property type="entry name" value="FtsX"/>
    <property type="match status" value="1"/>
</dbReference>
<dbReference type="GO" id="GO:0005886">
    <property type="term" value="C:plasma membrane"/>
    <property type="evidence" value="ECO:0007669"/>
    <property type="project" value="UniProtKB-SubCell"/>
</dbReference>
<proteinExistence type="inferred from homology"/>
<dbReference type="InterPro" id="IPR040690">
    <property type="entry name" value="FtsX_ECD"/>
</dbReference>
<dbReference type="Pfam" id="PF18075">
    <property type="entry name" value="FtsX_ECD"/>
    <property type="match status" value="1"/>
</dbReference>
<keyword evidence="4 10" id="KW-1003">Cell membrane</keyword>
<keyword evidence="8 10" id="KW-0472">Membrane</keyword>
<dbReference type="GO" id="GO:0051301">
    <property type="term" value="P:cell division"/>
    <property type="evidence" value="ECO:0007669"/>
    <property type="project" value="UniProtKB-KW"/>
</dbReference>
<gene>
    <name evidence="14" type="ORF">SAMN05444349_12851</name>
</gene>
<feature type="domain" description="ABC3 transporter permease C-terminal" evidence="12">
    <location>
        <begin position="169"/>
        <end position="285"/>
    </location>
</feature>
<evidence type="ECO:0000256" key="5">
    <source>
        <dbReference type="ARBA" id="ARBA00022618"/>
    </source>
</evidence>
<keyword evidence="6 11" id="KW-0812">Transmembrane</keyword>
<evidence type="ECO:0000256" key="1">
    <source>
        <dbReference type="ARBA" id="ARBA00004651"/>
    </source>
</evidence>
<feature type="transmembrane region" description="Helical" evidence="11">
    <location>
        <begin position="219"/>
        <end position="240"/>
    </location>
</feature>
<evidence type="ECO:0000256" key="8">
    <source>
        <dbReference type="ARBA" id="ARBA00023136"/>
    </source>
</evidence>
<dbReference type="Proteomes" id="UP000184436">
    <property type="component" value="Unassembled WGS sequence"/>
</dbReference>
<dbReference type="PANTHER" id="PTHR47755:SF1">
    <property type="entry name" value="CELL DIVISION PROTEIN FTSX"/>
    <property type="match status" value="1"/>
</dbReference>
<name>A0A1M5DF87_9BACE</name>
<dbReference type="Gene3D" id="3.30.70.3040">
    <property type="match status" value="1"/>
</dbReference>
<evidence type="ECO:0000256" key="2">
    <source>
        <dbReference type="ARBA" id="ARBA00007379"/>
    </source>
</evidence>
<keyword evidence="15" id="KW-1185">Reference proteome</keyword>
<feature type="domain" description="FtsX extracellular" evidence="13">
    <location>
        <begin position="54"/>
        <end position="146"/>
    </location>
</feature>
<dbReference type="STRING" id="871325.SAMN05444349_12851"/>
<keyword evidence="5 10" id="KW-0132">Cell division</keyword>
<protein>
    <recommendedName>
        <fullName evidence="3 10">Cell division protein FtsX</fullName>
    </recommendedName>
</protein>
<organism evidence="14 15">
    <name type="scientific">Bacteroides faecichinchillae</name>
    <dbReference type="NCBI Taxonomy" id="871325"/>
    <lineage>
        <taxon>Bacteria</taxon>
        <taxon>Pseudomonadati</taxon>
        <taxon>Bacteroidota</taxon>
        <taxon>Bacteroidia</taxon>
        <taxon>Bacteroidales</taxon>
        <taxon>Bacteroidaceae</taxon>
        <taxon>Bacteroides</taxon>
    </lineage>
</organism>
<feature type="transmembrane region" description="Helical" evidence="11">
    <location>
        <begin position="255"/>
        <end position="279"/>
    </location>
</feature>
<evidence type="ECO:0000256" key="4">
    <source>
        <dbReference type="ARBA" id="ARBA00022475"/>
    </source>
</evidence>
<evidence type="ECO:0000256" key="9">
    <source>
        <dbReference type="ARBA" id="ARBA00023306"/>
    </source>
</evidence>
<evidence type="ECO:0000256" key="10">
    <source>
        <dbReference type="PIRNR" id="PIRNR003097"/>
    </source>
</evidence>
<dbReference type="InterPro" id="IPR003838">
    <property type="entry name" value="ABC3_permease_C"/>
</dbReference>
<comment type="subcellular location">
    <subcellularLocation>
        <location evidence="1">Cell membrane</location>
        <topology evidence="1">Multi-pass membrane protein</topology>
    </subcellularLocation>
</comment>
<keyword evidence="7 11" id="KW-1133">Transmembrane helix</keyword>